<comment type="caution">
    <text evidence="8">The sequence shown here is derived from an EMBL/GenBank/DDBJ whole genome shotgun (WGS) entry which is preliminary data.</text>
</comment>
<dbReference type="Proteomes" id="UP000177583">
    <property type="component" value="Unassembled WGS sequence"/>
</dbReference>
<evidence type="ECO:0000256" key="4">
    <source>
        <dbReference type="ARBA" id="ARBA00022692"/>
    </source>
</evidence>
<keyword evidence="4 7" id="KW-0812">Transmembrane</keyword>
<keyword evidence="6 7" id="KW-0472">Membrane</keyword>
<name>A0A1F6GPF0_9PROT</name>
<evidence type="ECO:0000313" key="9">
    <source>
        <dbReference type="Proteomes" id="UP000177583"/>
    </source>
</evidence>
<feature type="transmembrane region" description="Helical" evidence="7">
    <location>
        <begin position="105"/>
        <end position="128"/>
    </location>
</feature>
<dbReference type="AlphaFoldDB" id="A0A1F6GPF0"/>
<comment type="subcellular location">
    <subcellularLocation>
        <location evidence="1 7">Cell membrane</location>
        <topology evidence="1 7">Multi-pass membrane protein</topology>
    </subcellularLocation>
</comment>
<evidence type="ECO:0000256" key="2">
    <source>
        <dbReference type="ARBA" id="ARBA00009784"/>
    </source>
</evidence>
<dbReference type="Pfam" id="PF01914">
    <property type="entry name" value="MarC"/>
    <property type="match status" value="1"/>
</dbReference>
<accession>A0A1F6GPF0</accession>
<evidence type="ECO:0000256" key="7">
    <source>
        <dbReference type="RuleBase" id="RU362048"/>
    </source>
</evidence>
<evidence type="ECO:0000313" key="8">
    <source>
        <dbReference type="EMBL" id="OGH00002.1"/>
    </source>
</evidence>
<gene>
    <name evidence="8" type="ORF">A2557_01360</name>
</gene>
<feature type="transmembrane region" description="Helical" evidence="7">
    <location>
        <begin position="6"/>
        <end position="28"/>
    </location>
</feature>
<dbReference type="PANTHER" id="PTHR33508:SF1">
    <property type="entry name" value="UPF0056 MEMBRANE PROTEIN YHCE"/>
    <property type="match status" value="1"/>
</dbReference>
<feature type="transmembrane region" description="Helical" evidence="7">
    <location>
        <begin position="35"/>
        <end position="54"/>
    </location>
</feature>
<feature type="transmembrane region" description="Helical" evidence="7">
    <location>
        <begin position="134"/>
        <end position="154"/>
    </location>
</feature>
<evidence type="ECO:0000256" key="3">
    <source>
        <dbReference type="ARBA" id="ARBA00022475"/>
    </source>
</evidence>
<organism evidence="8 9">
    <name type="scientific">Candidatus Lambdaproteobacteria bacterium RIFOXYD2_FULL_56_26</name>
    <dbReference type="NCBI Taxonomy" id="1817773"/>
    <lineage>
        <taxon>Bacteria</taxon>
        <taxon>Pseudomonadati</taxon>
        <taxon>Pseudomonadota</taxon>
        <taxon>Candidatus Lambdaproteobacteria</taxon>
    </lineage>
</organism>
<feature type="transmembrane region" description="Helical" evidence="7">
    <location>
        <begin position="175"/>
        <end position="193"/>
    </location>
</feature>
<dbReference type="PANTHER" id="PTHR33508">
    <property type="entry name" value="UPF0056 MEMBRANE PROTEIN YHCE"/>
    <property type="match status" value="1"/>
</dbReference>
<evidence type="ECO:0000256" key="1">
    <source>
        <dbReference type="ARBA" id="ARBA00004651"/>
    </source>
</evidence>
<keyword evidence="3" id="KW-1003">Cell membrane</keyword>
<dbReference type="GO" id="GO:0005886">
    <property type="term" value="C:plasma membrane"/>
    <property type="evidence" value="ECO:0007669"/>
    <property type="project" value="UniProtKB-SubCell"/>
</dbReference>
<proteinExistence type="inferred from homology"/>
<dbReference type="EMBL" id="MFNF01000051">
    <property type="protein sequence ID" value="OGH00002.1"/>
    <property type="molecule type" value="Genomic_DNA"/>
</dbReference>
<feature type="transmembrane region" description="Helical" evidence="7">
    <location>
        <begin position="74"/>
        <end position="93"/>
    </location>
</feature>
<evidence type="ECO:0000256" key="6">
    <source>
        <dbReference type="ARBA" id="ARBA00023136"/>
    </source>
</evidence>
<evidence type="ECO:0000256" key="5">
    <source>
        <dbReference type="ARBA" id="ARBA00022989"/>
    </source>
</evidence>
<dbReference type="InterPro" id="IPR002771">
    <property type="entry name" value="Multi_antbiot-R_MarC"/>
</dbReference>
<comment type="similarity">
    <text evidence="2 7">Belongs to the UPF0056 (MarC) family.</text>
</comment>
<reference evidence="8 9" key="1">
    <citation type="journal article" date="2016" name="Nat. Commun.">
        <title>Thousands of microbial genomes shed light on interconnected biogeochemical processes in an aquifer system.</title>
        <authorList>
            <person name="Anantharaman K."/>
            <person name="Brown C.T."/>
            <person name="Hug L.A."/>
            <person name="Sharon I."/>
            <person name="Castelle C.J."/>
            <person name="Probst A.J."/>
            <person name="Thomas B.C."/>
            <person name="Singh A."/>
            <person name="Wilkins M.J."/>
            <person name="Karaoz U."/>
            <person name="Brodie E.L."/>
            <person name="Williams K.H."/>
            <person name="Hubbard S.S."/>
            <person name="Banfield J.F."/>
        </authorList>
    </citation>
    <scope>NUCLEOTIDE SEQUENCE [LARGE SCALE GENOMIC DNA]</scope>
</reference>
<protein>
    <recommendedName>
        <fullName evidence="7">UPF0056 membrane protein</fullName>
    </recommendedName>
</protein>
<sequence>MDPFLGSTTLFFFLLNPFLMSTLLIDLVQGLTFRSFVWVLFKAGAISVLVWSGFATFGEAIFTQVLQVDFEAFMIFGGLILLVIGYRYMFVGVKAIKELRGEGKSLVGSVAMPVMIGPGTISAAVWSGKALGPLMGSLSVLVATLLLLFFMLVFKRLYDHEIVRHKAWIESYIDIAGRLSALLIGSFAVQMIYTGLKDWGFLG</sequence>
<keyword evidence="5 7" id="KW-1133">Transmembrane helix</keyword>